<proteinExistence type="predicted"/>
<feature type="non-terminal residue" evidence="1">
    <location>
        <position position="1"/>
    </location>
</feature>
<gene>
    <name evidence="1" type="ORF">DHETER_LOCUS9045</name>
</gene>
<accession>A0ACA9NFT7</accession>
<sequence length="46" mass="5501">SIDRMDAQTMYKELLEYVEAGNIEEEDVLKISMIQNWINTYARTFK</sequence>
<reference evidence="1" key="1">
    <citation type="submission" date="2021-06" db="EMBL/GenBank/DDBJ databases">
        <authorList>
            <person name="Kallberg Y."/>
            <person name="Tangrot J."/>
            <person name="Rosling A."/>
        </authorList>
    </citation>
    <scope>NUCLEOTIDE SEQUENCE</scope>
    <source>
        <strain evidence="1">IL203A</strain>
    </source>
</reference>
<name>A0ACA9NFT7_9GLOM</name>
<keyword evidence="2" id="KW-1185">Reference proteome</keyword>
<protein>
    <submittedName>
        <fullName evidence="1">14260_t:CDS:1</fullName>
    </submittedName>
</protein>
<dbReference type="Proteomes" id="UP000789702">
    <property type="component" value="Unassembled WGS sequence"/>
</dbReference>
<evidence type="ECO:0000313" key="2">
    <source>
        <dbReference type="Proteomes" id="UP000789702"/>
    </source>
</evidence>
<organism evidence="1 2">
    <name type="scientific">Dentiscutata heterogama</name>
    <dbReference type="NCBI Taxonomy" id="1316150"/>
    <lineage>
        <taxon>Eukaryota</taxon>
        <taxon>Fungi</taxon>
        <taxon>Fungi incertae sedis</taxon>
        <taxon>Mucoromycota</taxon>
        <taxon>Glomeromycotina</taxon>
        <taxon>Glomeromycetes</taxon>
        <taxon>Diversisporales</taxon>
        <taxon>Gigasporaceae</taxon>
        <taxon>Dentiscutata</taxon>
    </lineage>
</organism>
<dbReference type="EMBL" id="CAJVPU010015246">
    <property type="protein sequence ID" value="CAG8645545.1"/>
    <property type="molecule type" value="Genomic_DNA"/>
</dbReference>
<evidence type="ECO:0000313" key="1">
    <source>
        <dbReference type="EMBL" id="CAG8645545.1"/>
    </source>
</evidence>
<comment type="caution">
    <text evidence="1">The sequence shown here is derived from an EMBL/GenBank/DDBJ whole genome shotgun (WGS) entry which is preliminary data.</text>
</comment>